<evidence type="ECO:0000259" key="5">
    <source>
        <dbReference type="PROSITE" id="PS50865"/>
    </source>
</evidence>
<dbReference type="Gene3D" id="6.10.140.2220">
    <property type="match status" value="1"/>
</dbReference>
<keyword evidence="2 4" id="KW-0863">Zinc-finger</keyword>
<dbReference type="PROSITE" id="PS01360">
    <property type="entry name" value="ZF_MYND_1"/>
    <property type="match status" value="1"/>
</dbReference>
<dbReference type="Pfam" id="PF01753">
    <property type="entry name" value="zf-MYND"/>
    <property type="match status" value="1"/>
</dbReference>
<sequence>MESEARNQINNDYNKFFYATMCHVCKRIGDGVPLKLCSNCKMISYCGQEHQKQHWKQHKPLCKAIQNVLQGRQGYNMNVRGETSEEWINIKQMFMLLVSRVLKRRLTMCEMQMFKFPRECLICHERNAQSLKGRLSYISRA</sequence>
<reference evidence="7" key="1">
    <citation type="submission" date="2025-08" db="UniProtKB">
        <authorList>
            <consortium name="RefSeq"/>
        </authorList>
    </citation>
    <scope>IDENTIFICATION</scope>
    <source>
        <tissue evidence="7">Whole body</tissue>
    </source>
</reference>
<evidence type="ECO:0000313" key="7">
    <source>
        <dbReference type="RefSeq" id="XP_024868161.1"/>
    </source>
</evidence>
<organism evidence="6 7">
    <name type="scientific">Temnothorax curvispinosus</name>
    <dbReference type="NCBI Taxonomy" id="300111"/>
    <lineage>
        <taxon>Eukaryota</taxon>
        <taxon>Metazoa</taxon>
        <taxon>Ecdysozoa</taxon>
        <taxon>Arthropoda</taxon>
        <taxon>Hexapoda</taxon>
        <taxon>Insecta</taxon>
        <taxon>Pterygota</taxon>
        <taxon>Neoptera</taxon>
        <taxon>Endopterygota</taxon>
        <taxon>Hymenoptera</taxon>
        <taxon>Apocrita</taxon>
        <taxon>Aculeata</taxon>
        <taxon>Formicoidea</taxon>
        <taxon>Formicidae</taxon>
        <taxon>Myrmicinae</taxon>
        <taxon>Temnothorax</taxon>
    </lineage>
</organism>
<dbReference type="SUPFAM" id="SSF144232">
    <property type="entry name" value="HIT/MYND zinc finger-like"/>
    <property type="match status" value="1"/>
</dbReference>
<proteinExistence type="predicted"/>
<dbReference type="RefSeq" id="XP_024868161.1">
    <property type="nucleotide sequence ID" value="XM_025012393.1"/>
</dbReference>
<dbReference type="AlphaFoldDB" id="A0A6J1PFI7"/>
<dbReference type="GeneID" id="112452272"/>
<dbReference type="GO" id="GO:0008270">
    <property type="term" value="F:zinc ion binding"/>
    <property type="evidence" value="ECO:0007669"/>
    <property type="project" value="UniProtKB-KW"/>
</dbReference>
<evidence type="ECO:0000256" key="4">
    <source>
        <dbReference type="PROSITE-ProRule" id="PRU00134"/>
    </source>
</evidence>
<dbReference type="Proteomes" id="UP000504618">
    <property type="component" value="Unplaced"/>
</dbReference>
<evidence type="ECO:0000313" key="6">
    <source>
        <dbReference type="Proteomes" id="UP000504618"/>
    </source>
</evidence>
<dbReference type="PROSITE" id="PS50865">
    <property type="entry name" value="ZF_MYND_2"/>
    <property type="match status" value="1"/>
</dbReference>
<evidence type="ECO:0000256" key="2">
    <source>
        <dbReference type="ARBA" id="ARBA00022771"/>
    </source>
</evidence>
<accession>A0A6J1PFI7</accession>
<gene>
    <name evidence="7" type="primary">LOC112452272</name>
</gene>
<keyword evidence="6" id="KW-1185">Reference proteome</keyword>
<keyword evidence="3" id="KW-0862">Zinc</keyword>
<keyword evidence="1" id="KW-0479">Metal-binding</keyword>
<dbReference type="InterPro" id="IPR002893">
    <property type="entry name" value="Znf_MYND"/>
</dbReference>
<feature type="domain" description="MYND-type" evidence="5">
    <location>
        <begin position="22"/>
        <end position="62"/>
    </location>
</feature>
<protein>
    <submittedName>
        <fullName evidence="7">SET and MYND domain-containing protein DDB_G0277331-like isoform X2</fullName>
    </submittedName>
</protein>
<evidence type="ECO:0000256" key="3">
    <source>
        <dbReference type="ARBA" id="ARBA00022833"/>
    </source>
</evidence>
<name>A0A6J1PFI7_9HYME</name>
<evidence type="ECO:0000256" key="1">
    <source>
        <dbReference type="ARBA" id="ARBA00022723"/>
    </source>
</evidence>